<protein>
    <submittedName>
        <fullName evidence="2">Uncharacterized protein</fullName>
    </submittedName>
</protein>
<proteinExistence type="predicted"/>
<feature type="region of interest" description="Disordered" evidence="1">
    <location>
        <begin position="1"/>
        <end position="83"/>
    </location>
</feature>
<keyword evidence="3" id="KW-1185">Reference proteome</keyword>
<accession>A0ABV5FWS8</accession>
<feature type="compositionally biased region" description="Low complexity" evidence="1">
    <location>
        <begin position="40"/>
        <end position="56"/>
    </location>
</feature>
<comment type="caution">
    <text evidence="2">The sequence shown here is derived from an EMBL/GenBank/DDBJ whole genome shotgun (WGS) entry which is preliminary data.</text>
</comment>
<evidence type="ECO:0000313" key="2">
    <source>
        <dbReference type="EMBL" id="MFB9071141.1"/>
    </source>
</evidence>
<organism evidence="2 3">
    <name type="scientific">Citricoccus parietis</name>
    <dbReference type="NCBI Taxonomy" id="592307"/>
    <lineage>
        <taxon>Bacteria</taxon>
        <taxon>Bacillati</taxon>
        <taxon>Actinomycetota</taxon>
        <taxon>Actinomycetes</taxon>
        <taxon>Micrococcales</taxon>
        <taxon>Micrococcaceae</taxon>
        <taxon>Citricoccus</taxon>
    </lineage>
</organism>
<name>A0ABV5FWS8_9MICC</name>
<dbReference type="EMBL" id="JBHMFI010000001">
    <property type="protein sequence ID" value="MFB9071141.1"/>
    <property type="molecule type" value="Genomic_DNA"/>
</dbReference>
<evidence type="ECO:0000256" key="1">
    <source>
        <dbReference type="SAM" id="MobiDB-lite"/>
    </source>
</evidence>
<reference evidence="2 3" key="1">
    <citation type="submission" date="2024-09" db="EMBL/GenBank/DDBJ databases">
        <authorList>
            <person name="Sun Q."/>
            <person name="Mori K."/>
        </authorList>
    </citation>
    <scope>NUCLEOTIDE SEQUENCE [LARGE SCALE GENOMIC DNA]</scope>
    <source>
        <strain evidence="2 3">CCM 7609</strain>
    </source>
</reference>
<evidence type="ECO:0000313" key="3">
    <source>
        <dbReference type="Proteomes" id="UP001589575"/>
    </source>
</evidence>
<gene>
    <name evidence="2" type="ORF">ACFFX0_08010</name>
</gene>
<dbReference type="Proteomes" id="UP001589575">
    <property type="component" value="Unassembled WGS sequence"/>
</dbReference>
<sequence length="83" mass="8925">MDRSRGRTRGSVVPAPSTWAGRSPRWSTPSARPRPDGSRRSPSSWSASSRGQIRPGRPVRPPARPCCGPMPTCPAATTPRSMT</sequence>